<name>A0ABU1UHQ7_9MICC</name>
<accession>A0ABU1UHQ7</accession>
<sequence>MAYLPGWASTMAVNVPLNNRLARWRQPERQWHSFQRSWIPANHLRAALSIGGAAGLLIPQHP</sequence>
<organism evidence="1 2">
    <name type="scientific">Arthrobacter ginsengisoli</name>
    <dbReference type="NCBI Taxonomy" id="1356565"/>
    <lineage>
        <taxon>Bacteria</taxon>
        <taxon>Bacillati</taxon>
        <taxon>Actinomycetota</taxon>
        <taxon>Actinomycetes</taxon>
        <taxon>Micrococcales</taxon>
        <taxon>Micrococcaceae</taxon>
        <taxon>Arthrobacter</taxon>
    </lineage>
</organism>
<proteinExistence type="predicted"/>
<evidence type="ECO:0000313" key="2">
    <source>
        <dbReference type="Proteomes" id="UP001252243"/>
    </source>
</evidence>
<reference evidence="1 2" key="1">
    <citation type="submission" date="2023-07" db="EMBL/GenBank/DDBJ databases">
        <title>Sorghum-associated microbial communities from plants grown in Nebraska, USA.</title>
        <authorList>
            <person name="Schachtman D."/>
        </authorList>
    </citation>
    <scope>NUCLEOTIDE SEQUENCE [LARGE SCALE GENOMIC DNA]</scope>
    <source>
        <strain evidence="1 2">BE167</strain>
    </source>
</reference>
<dbReference type="Proteomes" id="UP001252243">
    <property type="component" value="Unassembled WGS sequence"/>
</dbReference>
<keyword evidence="2" id="KW-1185">Reference proteome</keyword>
<dbReference type="Pfam" id="PF08592">
    <property type="entry name" value="Anthrone_oxy"/>
    <property type="match status" value="1"/>
</dbReference>
<protein>
    <submittedName>
        <fullName evidence="1">Membrane protein</fullName>
    </submittedName>
</protein>
<dbReference type="InterPro" id="IPR013901">
    <property type="entry name" value="Anthrone_oxy"/>
</dbReference>
<evidence type="ECO:0000313" key="1">
    <source>
        <dbReference type="EMBL" id="MDR7084732.1"/>
    </source>
</evidence>
<gene>
    <name evidence="1" type="ORF">J2X01_004048</name>
</gene>
<dbReference type="EMBL" id="JAVDVQ010000030">
    <property type="protein sequence ID" value="MDR7084732.1"/>
    <property type="molecule type" value="Genomic_DNA"/>
</dbReference>
<comment type="caution">
    <text evidence="1">The sequence shown here is derived from an EMBL/GenBank/DDBJ whole genome shotgun (WGS) entry which is preliminary data.</text>
</comment>